<protein>
    <recommendedName>
        <fullName evidence="6">PepSY domain-containing protein</fullName>
    </recommendedName>
</protein>
<gene>
    <name evidence="2" type="ORF">GCM10008024_19490</name>
    <name evidence="3" type="ORF">SAMN05444006_1095</name>
</gene>
<reference evidence="2" key="1">
    <citation type="journal article" date="2014" name="Int. J. Syst. Evol. Microbiol.">
        <title>Complete genome sequence of Corynebacterium casei LMG S-19264T (=DSM 44701T), isolated from a smear-ripened cheese.</title>
        <authorList>
            <consortium name="US DOE Joint Genome Institute (JGI-PGF)"/>
            <person name="Walter F."/>
            <person name="Albersmeier A."/>
            <person name="Kalinowski J."/>
            <person name="Ruckert C."/>
        </authorList>
    </citation>
    <scope>NUCLEOTIDE SEQUENCE</scope>
    <source>
        <strain evidence="2">CGMCC 1.10859</strain>
    </source>
</reference>
<evidence type="ECO:0000256" key="1">
    <source>
        <dbReference type="SAM" id="MobiDB-lite"/>
    </source>
</evidence>
<proteinExistence type="predicted"/>
<name>A0AAN4ZZU0_9RHOB</name>
<comment type="caution">
    <text evidence="2">The sequence shown here is derived from an EMBL/GenBank/DDBJ whole genome shotgun (WGS) entry which is preliminary data.</text>
</comment>
<dbReference type="Proteomes" id="UP000634647">
    <property type="component" value="Unassembled WGS sequence"/>
</dbReference>
<evidence type="ECO:0000313" key="3">
    <source>
        <dbReference type="EMBL" id="SDX01938.1"/>
    </source>
</evidence>
<dbReference type="RefSeq" id="WP_035845118.1">
    <property type="nucleotide sequence ID" value="NZ_BNAB01000008.1"/>
</dbReference>
<evidence type="ECO:0008006" key="6">
    <source>
        <dbReference type="Google" id="ProtNLM"/>
    </source>
</evidence>
<dbReference type="PROSITE" id="PS51318">
    <property type="entry name" value="TAT"/>
    <property type="match status" value="1"/>
</dbReference>
<feature type="region of interest" description="Disordered" evidence="1">
    <location>
        <begin position="80"/>
        <end position="139"/>
    </location>
</feature>
<evidence type="ECO:0000313" key="5">
    <source>
        <dbReference type="Proteomes" id="UP000634647"/>
    </source>
</evidence>
<keyword evidence="4" id="KW-1185">Reference proteome</keyword>
<reference evidence="3 4" key="2">
    <citation type="submission" date="2016-10" db="EMBL/GenBank/DDBJ databases">
        <authorList>
            <person name="Varghese N."/>
            <person name="Submissions S."/>
        </authorList>
    </citation>
    <scope>NUCLEOTIDE SEQUENCE [LARGE SCALE GENOMIC DNA]</scope>
    <source>
        <strain evidence="3 4">DSM 24802</strain>
    </source>
</reference>
<dbReference type="AlphaFoldDB" id="A0AAN4ZZU0"/>
<sequence length="139" mass="13996">MLTRRSFLVTIAGLGPAAVLPAASWAQSPDYAKEVEKELAREGFTQMTIGRTWLGRIHILAKSKTAVREIVVNPHNGEILRDYTTTHGTGKAQEDILGETRAGDAHGSHGGEGGGGSGGDGGSGGGDGGGDGGGGGDGE</sequence>
<organism evidence="2 5">
    <name type="scientific">Allgaiera indica</name>
    <dbReference type="NCBI Taxonomy" id="765699"/>
    <lineage>
        <taxon>Bacteria</taxon>
        <taxon>Pseudomonadati</taxon>
        <taxon>Pseudomonadota</taxon>
        <taxon>Alphaproteobacteria</taxon>
        <taxon>Rhodobacterales</taxon>
        <taxon>Paracoccaceae</taxon>
        <taxon>Allgaiera</taxon>
    </lineage>
</organism>
<evidence type="ECO:0000313" key="2">
    <source>
        <dbReference type="EMBL" id="GHE01928.1"/>
    </source>
</evidence>
<dbReference type="Proteomes" id="UP000199541">
    <property type="component" value="Unassembled WGS sequence"/>
</dbReference>
<dbReference type="EMBL" id="BNAB01000008">
    <property type="protein sequence ID" value="GHE01928.1"/>
    <property type="molecule type" value="Genomic_DNA"/>
</dbReference>
<evidence type="ECO:0000313" key="4">
    <source>
        <dbReference type="Proteomes" id="UP000199541"/>
    </source>
</evidence>
<accession>A0AAN4ZZU0</accession>
<dbReference type="InterPro" id="IPR006311">
    <property type="entry name" value="TAT_signal"/>
</dbReference>
<dbReference type="EMBL" id="FNOB01000009">
    <property type="protein sequence ID" value="SDX01938.1"/>
    <property type="molecule type" value="Genomic_DNA"/>
</dbReference>
<reference evidence="2" key="3">
    <citation type="submission" date="2023-06" db="EMBL/GenBank/DDBJ databases">
        <authorList>
            <person name="Sun Q."/>
            <person name="Zhou Y."/>
        </authorList>
    </citation>
    <scope>NUCLEOTIDE SEQUENCE</scope>
    <source>
        <strain evidence="2">CGMCC 1.10859</strain>
    </source>
</reference>
<feature type="compositionally biased region" description="Gly residues" evidence="1">
    <location>
        <begin position="110"/>
        <end position="139"/>
    </location>
</feature>